<evidence type="ECO:0008006" key="9">
    <source>
        <dbReference type="Google" id="ProtNLM"/>
    </source>
</evidence>
<keyword evidence="8" id="KW-1185">Reference proteome</keyword>
<dbReference type="Pfam" id="PF26063">
    <property type="entry name" value="MCMDC2_N"/>
    <property type="match status" value="1"/>
</dbReference>
<dbReference type="InterPro" id="IPR001208">
    <property type="entry name" value="MCM_dom"/>
</dbReference>
<reference evidence="7" key="1">
    <citation type="submission" date="2023-07" db="EMBL/GenBank/DDBJ databases">
        <authorList>
            <person name="Stuckert A."/>
        </authorList>
    </citation>
    <scope>NUCLEOTIDE SEQUENCE</scope>
</reference>
<protein>
    <recommendedName>
        <fullName evidence="9">Minichromosome maintenance domain containing 2</fullName>
    </recommendedName>
</protein>
<dbReference type="InterPro" id="IPR027417">
    <property type="entry name" value="P-loop_NTPase"/>
</dbReference>
<accession>A0ABN9MHI3</accession>
<dbReference type="InterPro" id="IPR058769">
    <property type="entry name" value="MCMDC2_N"/>
</dbReference>
<keyword evidence="4" id="KW-0732">Signal</keyword>
<evidence type="ECO:0000256" key="3">
    <source>
        <dbReference type="ARBA" id="ARBA00022840"/>
    </source>
</evidence>
<gene>
    <name evidence="7" type="ORF">RIMI_LOCUS20927831</name>
</gene>
<evidence type="ECO:0000313" key="8">
    <source>
        <dbReference type="Proteomes" id="UP001176940"/>
    </source>
</evidence>
<evidence type="ECO:0000259" key="5">
    <source>
        <dbReference type="Pfam" id="PF00493"/>
    </source>
</evidence>
<feature type="domain" description="MCMDC2 N-terminal" evidence="6">
    <location>
        <begin position="72"/>
        <end position="147"/>
    </location>
</feature>
<evidence type="ECO:0000313" key="7">
    <source>
        <dbReference type="EMBL" id="CAJ0966077.1"/>
    </source>
</evidence>
<evidence type="ECO:0000256" key="2">
    <source>
        <dbReference type="ARBA" id="ARBA00022741"/>
    </source>
</evidence>
<dbReference type="Gene3D" id="3.40.50.300">
    <property type="entry name" value="P-loop containing nucleotide triphosphate hydrolases"/>
    <property type="match status" value="1"/>
</dbReference>
<keyword evidence="2" id="KW-0547">Nucleotide-binding</keyword>
<comment type="caution">
    <text evidence="7">The sequence shown here is derived from an EMBL/GenBank/DDBJ whole genome shotgun (WGS) entry which is preliminary data.</text>
</comment>
<sequence>MILFASAAAAWHWLLQEIAEHVVNSVVELPPVVMNGTSASSVYGLPLVAMSEAAASEVPYTGDVVYPLTCFFAESGQSYAVYRFVISVNPMDITELNATLGNYILHEPVKAAKIFQSVCDAAIRTLSLIGEYQAEVQINVILKVTHLPDLPGYHLRLCEFPLDYRSQRLYMTEGTVIAMSTVNKYTQGARFLCSDTQCPLSRDFRYIRIHTPGATESATVRQDFFCDLCASPLKEDVKYRVLGDKQVIEFMDSKILRIFQGQRASHQNYRFQSYAVCFSECAKSTLSLPGMMSIKAKSVITARFLLCSSVDELIDRMKIGGRYRVIGIPVCGLNGSRVTVCIEANNFHQYIASYPHTICKAFQKLHLKTLSSPWIFTGILANIFAAQVVPVGMHNTLKLCLLLSLVQTCNEDKDIGNPLDLMVVTNDTMIVERLMRYSICLIPRGVHHTHINDLFATVTKDELGTGTAIIHAGSTLMAKGGVCYIGDINTYKKEKLDLLLSVLESRNMTLFIPGKKYGDGVDQQVFITVQCNFWSYADLSSKKCNTKEPAFIGQMDLSAIPSHLVDAFGALIQCSQVSHTYTDVSLVQHSLRRAISPGTSLCLAAQQFTTQDFEEVTTISKFYFTNTSSDAVVIQLSTLKVHLICIHALQILPHVWEENTVHCFAAIFYNRGKPVQPQCVNETLDELIMNEHSLGPLAQDY</sequence>
<evidence type="ECO:0000259" key="6">
    <source>
        <dbReference type="Pfam" id="PF26063"/>
    </source>
</evidence>
<dbReference type="InterPro" id="IPR031327">
    <property type="entry name" value="MCM"/>
</dbReference>
<name>A0ABN9MHI3_9NEOB</name>
<feature type="chain" id="PRO_5045469813" description="Minichromosome maintenance domain containing 2" evidence="4">
    <location>
        <begin position="20"/>
        <end position="701"/>
    </location>
</feature>
<dbReference type="EMBL" id="CAUEEQ010071874">
    <property type="protein sequence ID" value="CAJ0966077.1"/>
    <property type="molecule type" value="Genomic_DNA"/>
</dbReference>
<feature type="domain" description="MCM C-terminal AAA(+) ATPase" evidence="5">
    <location>
        <begin position="380"/>
        <end position="509"/>
    </location>
</feature>
<dbReference type="Proteomes" id="UP001176940">
    <property type="component" value="Unassembled WGS sequence"/>
</dbReference>
<feature type="signal peptide" evidence="4">
    <location>
        <begin position="1"/>
        <end position="19"/>
    </location>
</feature>
<evidence type="ECO:0000256" key="1">
    <source>
        <dbReference type="ARBA" id="ARBA00008010"/>
    </source>
</evidence>
<evidence type="ECO:0000256" key="4">
    <source>
        <dbReference type="SAM" id="SignalP"/>
    </source>
</evidence>
<organism evidence="7 8">
    <name type="scientific">Ranitomeya imitator</name>
    <name type="common">mimic poison frog</name>
    <dbReference type="NCBI Taxonomy" id="111125"/>
    <lineage>
        <taxon>Eukaryota</taxon>
        <taxon>Metazoa</taxon>
        <taxon>Chordata</taxon>
        <taxon>Craniata</taxon>
        <taxon>Vertebrata</taxon>
        <taxon>Euteleostomi</taxon>
        <taxon>Amphibia</taxon>
        <taxon>Batrachia</taxon>
        <taxon>Anura</taxon>
        <taxon>Neobatrachia</taxon>
        <taxon>Hyloidea</taxon>
        <taxon>Dendrobatidae</taxon>
        <taxon>Dendrobatinae</taxon>
        <taxon>Ranitomeya</taxon>
    </lineage>
</organism>
<comment type="similarity">
    <text evidence="1">Belongs to the MCM family.</text>
</comment>
<keyword evidence="3" id="KW-0067">ATP-binding</keyword>
<proteinExistence type="inferred from homology"/>
<dbReference type="Pfam" id="PF00493">
    <property type="entry name" value="MCM"/>
    <property type="match status" value="1"/>
</dbReference>
<dbReference type="PANTHER" id="PTHR11630">
    <property type="entry name" value="DNA REPLICATION LICENSING FACTOR MCM FAMILY MEMBER"/>
    <property type="match status" value="1"/>
</dbReference>
<dbReference type="PANTHER" id="PTHR11630:SF75">
    <property type="entry name" value="MINICHROMOSOME MAINTENANCE DOMAIN-CONTAINING PROTEIN 2"/>
    <property type="match status" value="1"/>
</dbReference>